<dbReference type="Gene3D" id="3.40.1390.30">
    <property type="entry name" value="NIF3 (NGG1p interacting factor 3)-like"/>
    <property type="match status" value="2"/>
</dbReference>
<evidence type="ECO:0000256" key="1">
    <source>
        <dbReference type="ARBA" id="ARBA00006964"/>
    </source>
</evidence>
<organism evidence="3 4">
    <name type="scientific">Alteromonas gilva</name>
    <dbReference type="NCBI Taxonomy" id="2987522"/>
    <lineage>
        <taxon>Bacteria</taxon>
        <taxon>Pseudomonadati</taxon>
        <taxon>Pseudomonadota</taxon>
        <taxon>Gammaproteobacteria</taxon>
        <taxon>Alteromonadales</taxon>
        <taxon>Alteromonadaceae</taxon>
        <taxon>Alteromonas/Salinimonas group</taxon>
        <taxon>Alteromonas</taxon>
    </lineage>
</organism>
<dbReference type="PANTHER" id="PTHR13799:SF14">
    <property type="entry name" value="GTP CYCLOHYDROLASE 1 TYPE 2 HOMOLOG"/>
    <property type="match status" value="1"/>
</dbReference>
<dbReference type="PANTHER" id="PTHR13799">
    <property type="entry name" value="NGG1 INTERACTING FACTOR 3"/>
    <property type="match status" value="1"/>
</dbReference>
<dbReference type="Proteomes" id="UP001218788">
    <property type="component" value="Unassembled WGS sequence"/>
</dbReference>
<evidence type="ECO:0000313" key="4">
    <source>
        <dbReference type="Proteomes" id="UP001218788"/>
    </source>
</evidence>
<evidence type="ECO:0000313" key="3">
    <source>
        <dbReference type="EMBL" id="MDC8830967.1"/>
    </source>
</evidence>
<dbReference type="NCBIfam" id="TIGR00486">
    <property type="entry name" value="YbgI_SA1388"/>
    <property type="match status" value="1"/>
</dbReference>
<comment type="similarity">
    <text evidence="1">Belongs to the GTP cyclohydrolase I type 2/NIF3 family.</text>
</comment>
<reference evidence="3 4" key="1">
    <citation type="submission" date="2022-10" db="EMBL/GenBank/DDBJ databases">
        <title>Alteromonas sp. chi3 Genome sequencing.</title>
        <authorList>
            <person name="Park S."/>
        </authorList>
    </citation>
    <scope>NUCLEOTIDE SEQUENCE [LARGE SCALE GENOMIC DNA]</scope>
    <source>
        <strain evidence="4">chi3</strain>
    </source>
</reference>
<dbReference type="InterPro" id="IPR002678">
    <property type="entry name" value="DUF34/NIF3"/>
</dbReference>
<keyword evidence="4" id="KW-1185">Reference proteome</keyword>
<evidence type="ECO:0000256" key="2">
    <source>
        <dbReference type="ARBA" id="ARBA00022723"/>
    </source>
</evidence>
<accession>A0ABT5L1R3</accession>
<dbReference type="RefSeq" id="WP_273639983.1">
    <property type="nucleotide sequence ID" value="NZ_JAQQXP010000001.1"/>
</dbReference>
<proteinExistence type="inferred from homology"/>
<dbReference type="EMBL" id="JAQQXP010000001">
    <property type="protein sequence ID" value="MDC8830967.1"/>
    <property type="molecule type" value="Genomic_DNA"/>
</dbReference>
<dbReference type="SUPFAM" id="SSF102705">
    <property type="entry name" value="NIF3 (NGG1p interacting factor 3)-like"/>
    <property type="match status" value="1"/>
</dbReference>
<name>A0ABT5L1R3_9ALTE</name>
<protein>
    <submittedName>
        <fullName evidence="3">Nif3-like dinuclear metal center hexameric protein</fullName>
    </submittedName>
</protein>
<dbReference type="InterPro" id="IPR036069">
    <property type="entry name" value="DUF34/NIF3_sf"/>
</dbReference>
<gene>
    <name evidence="3" type="ORF">OIK42_09355</name>
</gene>
<dbReference type="Pfam" id="PF01784">
    <property type="entry name" value="DUF34_NIF3"/>
    <property type="match status" value="1"/>
</dbReference>
<comment type="caution">
    <text evidence="3">The sequence shown here is derived from an EMBL/GenBank/DDBJ whole genome shotgun (WGS) entry which is preliminary data.</text>
</comment>
<sequence length="250" mass="26887">MLTTQLVDYLNQQLNVAAIKDYCPNGLQVEGKADVSHIVTGVTASQQLIDAAIAANADAILVHHGYFWKGENETIVGMKKRRIASLLAHDINLLAYHLPIDVHPMWGNNVQLGQLFGLADLEPLAGTGPEGIVYTGTTDMTLSHFATHVTRALNRELVVCEGAADKTLRKVAWCTGGGQSFIEQAALAGCDAFISGEVSEQTIHVAREMDIAFIAAGHHATERYGVKSIGEHLSAEFGLKVSFIDIDNPA</sequence>
<keyword evidence="2" id="KW-0479">Metal-binding</keyword>